<dbReference type="InterPro" id="IPR050700">
    <property type="entry name" value="YIM1/Zinc_Alcohol_DH_Fams"/>
</dbReference>
<protein>
    <recommendedName>
        <fullName evidence="1">Enoyl reductase (ER) domain-containing protein</fullName>
    </recommendedName>
</protein>
<dbReference type="GO" id="GO:0005739">
    <property type="term" value="C:mitochondrion"/>
    <property type="evidence" value="ECO:0007669"/>
    <property type="project" value="TreeGrafter"/>
</dbReference>
<evidence type="ECO:0000313" key="2">
    <source>
        <dbReference type="EMBL" id="KAJ2849379.1"/>
    </source>
</evidence>
<dbReference type="InterPro" id="IPR020843">
    <property type="entry name" value="ER"/>
</dbReference>
<keyword evidence="3" id="KW-1185">Reference proteome</keyword>
<accession>A0A9W8M0F4</accession>
<dbReference type="GO" id="GO:0016491">
    <property type="term" value="F:oxidoreductase activity"/>
    <property type="evidence" value="ECO:0007669"/>
    <property type="project" value="InterPro"/>
</dbReference>
<dbReference type="OrthoDB" id="201656at2759"/>
<dbReference type="Proteomes" id="UP001139887">
    <property type="component" value="Unassembled WGS sequence"/>
</dbReference>
<dbReference type="InterPro" id="IPR011032">
    <property type="entry name" value="GroES-like_sf"/>
</dbReference>
<dbReference type="InterPro" id="IPR036291">
    <property type="entry name" value="NAD(P)-bd_dom_sf"/>
</dbReference>
<evidence type="ECO:0000313" key="3">
    <source>
        <dbReference type="Proteomes" id="UP001139887"/>
    </source>
</evidence>
<dbReference type="SUPFAM" id="SSF50129">
    <property type="entry name" value="GroES-like"/>
    <property type="match status" value="1"/>
</dbReference>
<proteinExistence type="predicted"/>
<dbReference type="CDD" id="cd05289">
    <property type="entry name" value="MDR_like_2"/>
    <property type="match status" value="1"/>
</dbReference>
<reference evidence="2" key="1">
    <citation type="submission" date="2022-07" db="EMBL/GenBank/DDBJ databases">
        <title>Phylogenomic reconstructions and comparative analyses of Kickxellomycotina fungi.</title>
        <authorList>
            <person name="Reynolds N.K."/>
            <person name="Stajich J.E."/>
            <person name="Barry K."/>
            <person name="Grigoriev I.V."/>
            <person name="Crous P."/>
            <person name="Smith M.E."/>
        </authorList>
    </citation>
    <scope>NUCLEOTIDE SEQUENCE</scope>
    <source>
        <strain evidence="2">NRRL 1566</strain>
    </source>
</reference>
<dbReference type="InterPro" id="IPR013154">
    <property type="entry name" value="ADH-like_N"/>
</dbReference>
<dbReference type="PANTHER" id="PTHR11695">
    <property type="entry name" value="ALCOHOL DEHYDROGENASE RELATED"/>
    <property type="match status" value="1"/>
</dbReference>
<dbReference type="SUPFAM" id="SSF51735">
    <property type="entry name" value="NAD(P)-binding Rossmann-fold domains"/>
    <property type="match status" value="1"/>
</dbReference>
<sequence length="354" mass="38097">METKTFQAAVVKRYTGDPKNYTISEFPYPTVESNQVEISVHAASLNPIDYKRAKGLLLPLQSESLPLKLGYDVAGTITKVGTDVTSFAVGDKVYGRVKQKDVGTIAEVAVVDADVLAKIPEEVPFTVAAGVGLAGLTAKQALDSAGLDETKSLFVSGGMGGVGMFAIMLAKHHYNAKEIITTVSSGKVDRVKELGATRVIDYTKESYTEALENEVDVAFDTVGDSNISKVVKPGGSAISVALLPEGNELEKLKRETGEMSMLSKIRLEAVKRVADLVGWYNKRGFKAKNINYRTLIMHPNGKELEETFNPLLASEKIKPAIANIYPFTIDGVQKAFAEAIDGHAAGKIIISVKD</sequence>
<dbReference type="Pfam" id="PF08240">
    <property type="entry name" value="ADH_N"/>
    <property type="match status" value="1"/>
</dbReference>
<gene>
    <name evidence="2" type="ORF">IWW36_002670</name>
</gene>
<dbReference type="Gene3D" id="3.40.50.720">
    <property type="entry name" value="NAD(P)-binding Rossmann-like Domain"/>
    <property type="match status" value="1"/>
</dbReference>
<dbReference type="PANTHER" id="PTHR11695:SF294">
    <property type="entry name" value="RETICULON-4-INTERACTING PROTEIN 1, MITOCHONDRIAL"/>
    <property type="match status" value="1"/>
</dbReference>
<dbReference type="Gene3D" id="3.90.180.10">
    <property type="entry name" value="Medium-chain alcohol dehydrogenases, catalytic domain"/>
    <property type="match status" value="1"/>
</dbReference>
<dbReference type="SMART" id="SM00829">
    <property type="entry name" value="PKS_ER"/>
    <property type="match status" value="1"/>
</dbReference>
<feature type="domain" description="Enoyl reductase (ER)" evidence="1">
    <location>
        <begin position="16"/>
        <end position="350"/>
    </location>
</feature>
<dbReference type="AlphaFoldDB" id="A0A9W8M0F4"/>
<evidence type="ECO:0000259" key="1">
    <source>
        <dbReference type="SMART" id="SM00829"/>
    </source>
</evidence>
<comment type="caution">
    <text evidence="2">The sequence shown here is derived from an EMBL/GenBank/DDBJ whole genome shotgun (WGS) entry which is preliminary data.</text>
</comment>
<name>A0A9W8M0F4_9FUNG</name>
<dbReference type="EMBL" id="JANBUW010000082">
    <property type="protein sequence ID" value="KAJ2849379.1"/>
    <property type="molecule type" value="Genomic_DNA"/>
</dbReference>
<dbReference type="Pfam" id="PF13602">
    <property type="entry name" value="ADH_zinc_N_2"/>
    <property type="match status" value="1"/>
</dbReference>
<organism evidence="2 3">
    <name type="scientific">Coemansia brasiliensis</name>
    <dbReference type="NCBI Taxonomy" id="2650707"/>
    <lineage>
        <taxon>Eukaryota</taxon>
        <taxon>Fungi</taxon>
        <taxon>Fungi incertae sedis</taxon>
        <taxon>Zoopagomycota</taxon>
        <taxon>Kickxellomycotina</taxon>
        <taxon>Kickxellomycetes</taxon>
        <taxon>Kickxellales</taxon>
        <taxon>Kickxellaceae</taxon>
        <taxon>Coemansia</taxon>
    </lineage>
</organism>